<keyword evidence="2 5" id="KW-0808">Transferase</keyword>
<dbReference type="SUPFAM" id="SSF53335">
    <property type="entry name" value="S-adenosyl-L-methionine-dependent methyltransferases"/>
    <property type="match status" value="2"/>
</dbReference>
<dbReference type="PANTHER" id="PTHR43464:SF19">
    <property type="entry name" value="UBIQUINONE BIOSYNTHESIS O-METHYLTRANSFERASE, MITOCHONDRIAL"/>
    <property type="match status" value="1"/>
</dbReference>
<keyword evidence="6" id="KW-1185">Reference proteome</keyword>
<keyword evidence="3" id="KW-0949">S-adenosyl-L-methionine</keyword>
<accession>A0A853BFB2</accession>
<name>A0A853BFB2_9PSEU</name>
<dbReference type="InterPro" id="IPR013217">
    <property type="entry name" value="Methyltransf_12"/>
</dbReference>
<feature type="domain" description="Methyltransferase type 12" evidence="4">
    <location>
        <begin position="157"/>
        <end position="253"/>
    </location>
</feature>
<dbReference type="RefSeq" id="WP_179777548.1">
    <property type="nucleotide sequence ID" value="NZ_JACCFK010000002.1"/>
</dbReference>
<dbReference type="AlphaFoldDB" id="A0A853BFB2"/>
<evidence type="ECO:0000313" key="6">
    <source>
        <dbReference type="Proteomes" id="UP000549616"/>
    </source>
</evidence>
<comment type="caution">
    <text evidence="5">The sequence shown here is derived from an EMBL/GenBank/DDBJ whole genome shotgun (WGS) entry which is preliminary data.</text>
</comment>
<proteinExistence type="predicted"/>
<gene>
    <name evidence="5" type="ORF">HNR02_006737</name>
</gene>
<dbReference type="GO" id="GO:0008168">
    <property type="term" value="F:methyltransferase activity"/>
    <property type="evidence" value="ECO:0007669"/>
    <property type="project" value="UniProtKB-KW"/>
</dbReference>
<dbReference type="Proteomes" id="UP000549616">
    <property type="component" value="Unassembled WGS sequence"/>
</dbReference>
<dbReference type="Pfam" id="PF08242">
    <property type="entry name" value="Methyltransf_12"/>
    <property type="match status" value="2"/>
</dbReference>
<keyword evidence="1 5" id="KW-0489">Methyltransferase</keyword>
<sequence>MSEDLRRLGLAGLGAMTRLLTAARTSGTAEEFGQALRVAPRHVWLLERWLLSLTGAGVFSRHGAEYRFTVAPEPVERGELAEAYARLGFPPLMAELHARALDRLPELLRDEVRIQDLLFSGTDAADALAAYQTNVFTDRLNARCAEIVRAAAPARIVELGGGTGRTTAAVLDALGGPPPGYVFTDVSRLFTVAAAERFGVQARPLDLNRPFSEQEFAPGSADVIVAGNVLHNAVHIGQTLLRIRDLLVPGGALVFTESAGDDPAVLTGMQFLLSPPAGTPVPRGGAFFLSEAEWRTELAAAGFTVADVTSEAGGQRLFHARTSTGATVPDTLGHGAGRIAVFLPDPALFPDAVLRADPATHPAKALALLEDEEITTAVLPAGLARSLPHAPAAGLTDLDRLGRVVVDGPLAPEDTAAWAALGVDVVAAGGDNGPDPAEAAAHAADAEIAVLGPDRGIAALDLVSRAALLSMRETVGEAAPRHRGLLRRWAAALDEHGPFGPDESPEKAWESAERTWREVHGTTATVDYARACARALPALLSGECDPVPLLFPEGRMDLAREIYREAVTARYQHRAVAALVAGLVARRGGARILEVGGGTGATTSVVLPALAAHRVDYLFTDVSRYFVDQARERFGDTVRYGLYDVDKEPPGLGTFDIVLAGGVLNAAADTDRSVGYLTSLLAPGGWLVLTEPTAEEPWVLTSQAFLLTEPSDARAGTGTTFLTLPQWNAVLDRAGLERALELPPPGHPLERLGHRIFGARRR</sequence>
<protein>
    <submittedName>
        <fullName evidence="5">SAM-dependent methyltransferase</fullName>
    </submittedName>
</protein>
<dbReference type="InterPro" id="IPR029063">
    <property type="entry name" value="SAM-dependent_MTases_sf"/>
</dbReference>
<feature type="domain" description="Methyltransferase type 12" evidence="4">
    <location>
        <begin position="593"/>
        <end position="687"/>
    </location>
</feature>
<organism evidence="5 6">
    <name type="scientific">Amycolatopsis endophytica</name>
    <dbReference type="NCBI Taxonomy" id="860233"/>
    <lineage>
        <taxon>Bacteria</taxon>
        <taxon>Bacillati</taxon>
        <taxon>Actinomycetota</taxon>
        <taxon>Actinomycetes</taxon>
        <taxon>Pseudonocardiales</taxon>
        <taxon>Pseudonocardiaceae</taxon>
        <taxon>Amycolatopsis</taxon>
    </lineage>
</organism>
<reference evidence="5 6" key="1">
    <citation type="submission" date="2020-07" db="EMBL/GenBank/DDBJ databases">
        <title>Sequencing the genomes of 1000 actinobacteria strains.</title>
        <authorList>
            <person name="Klenk H.-P."/>
        </authorList>
    </citation>
    <scope>NUCLEOTIDE SEQUENCE [LARGE SCALE GENOMIC DNA]</scope>
    <source>
        <strain evidence="5 6">DSM 104006</strain>
    </source>
</reference>
<dbReference type="CDD" id="cd02440">
    <property type="entry name" value="AdoMet_MTases"/>
    <property type="match status" value="2"/>
</dbReference>
<evidence type="ECO:0000256" key="2">
    <source>
        <dbReference type="ARBA" id="ARBA00022679"/>
    </source>
</evidence>
<evidence type="ECO:0000313" key="5">
    <source>
        <dbReference type="EMBL" id="NYI93362.1"/>
    </source>
</evidence>
<evidence type="ECO:0000259" key="4">
    <source>
        <dbReference type="Pfam" id="PF08242"/>
    </source>
</evidence>
<dbReference type="GO" id="GO:0032259">
    <property type="term" value="P:methylation"/>
    <property type="evidence" value="ECO:0007669"/>
    <property type="project" value="UniProtKB-KW"/>
</dbReference>
<evidence type="ECO:0000256" key="3">
    <source>
        <dbReference type="ARBA" id="ARBA00022691"/>
    </source>
</evidence>
<dbReference type="EMBL" id="JACCFK010000002">
    <property type="protein sequence ID" value="NYI93362.1"/>
    <property type="molecule type" value="Genomic_DNA"/>
</dbReference>
<evidence type="ECO:0000256" key="1">
    <source>
        <dbReference type="ARBA" id="ARBA00022603"/>
    </source>
</evidence>
<dbReference type="Gene3D" id="3.40.50.150">
    <property type="entry name" value="Vaccinia Virus protein VP39"/>
    <property type="match status" value="2"/>
</dbReference>
<dbReference type="PANTHER" id="PTHR43464">
    <property type="entry name" value="METHYLTRANSFERASE"/>
    <property type="match status" value="1"/>
</dbReference>